<proteinExistence type="predicted"/>
<dbReference type="Gene3D" id="1.20.120.1220">
    <property type="match status" value="1"/>
</dbReference>
<dbReference type="GO" id="GO:0016020">
    <property type="term" value="C:membrane"/>
    <property type="evidence" value="ECO:0007669"/>
    <property type="project" value="InterPro"/>
</dbReference>
<feature type="transmembrane region" description="Helical" evidence="1">
    <location>
        <begin position="94"/>
        <end position="118"/>
    </location>
</feature>
<accession>A0A8I0HJM2</accession>
<dbReference type="InterPro" id="IPR000045">
    <property type="entry name" value="Prepilin_IV_endopep_pep"/>
</dbReference>
<evidence type="ECO:0000259" key="2">
    <source>
        <dbReference type="Pfam" id="PF01478"/>
    </source>
</evidence>
<reference evidence="3 4" key="1">
    <citation type="submission" date="2020-08" db="EMBL/GenBank/DDBJ databases">
        <title>A Genomic Blueprint of the Chicken Gut Microbiome.</title>
        <authorList>
            <person name="Gilroy R."/>
            <person name="Ravi A."/>
            <person name="Getino M."/>
            <person name="Pursley I."/>
            <person name="Horton D.L."/>
            <person name="Alikhan N.-F."/>
            <person name="Baker D."/>
            <person name="Gharbi K."/>
            <person name="Hall N."/>
            <person name="Watson M."/>
            <person name="Adriaenssens E.M."/>
            <person name="Foster-Nyarko E."/>
            <person name="Jarju S."/>
            <person name="Secka A."/>
            <person name="Antonio M."/>
            <person name="Oren A."/>
            <person name="Chaudhuri R."/>
            <person name="La Ragione R.M."/>
            <person name="Hildebrand F."/>
            <person name="Pallen M.J."/>
        </authorList>
    </citation>
    <scope>NUCLEOTIDE SEQUENCE [LARGE SCALE GENOMIC DNA]</scope>
    <source>
        <strain evidence="3 4">Sa1YVA5</strain>
    </source>
</reference>
<keyword evidence="1" id="KW-1133">Transmembrane helix</keyword>
<organism evidence="3 4">
    <name type="scientific">Corynebacterium gallinarum</name>
    <dbReference type="NCBI Taxonomy" id="2762214"/>
    <lineage>
        <taxon>Bacteria</taxon>
        <taxon>Bacillati</taxon>
        <taxon>Actinomycetota</taxon>
        <taxon>Actinomycetes</taxon>
        <taxon>Mycobacteriales</taxon>
        <taxon>Corynebacteriaceae</taxon>
        <taxon>Corynebacterium</taxon>
    </lineage>
</organism>
<keyword evidence="1" id="KW-0812">Transmembrane</keyword>
<feature type="domain" description="Prepilin type IV endopeptidase peptidase" evidence="2">
    <location>
        <begin position="9"/>
        <end position="108"/>
    </location>
</feature>
<feature type="transmembrane region" description="Helical" evidence="1">
    <location>
        <begin position="34"/>
        <end position="52"/>
    </location>
</feature>
<comment type="caution">
    <text evidence="3">The sequence shown here is derived from an EMBL/GenBank/DDBJ whole genome shotgun (WGS) entry which is preliminary data.</text>
</comment>
<dbReference type="EMBL" id="JACSPR010000005">
    <property type="protein sequence ID" value="MBD8030325.1"/>
    <property type="molecule type" value="Genomic_DNA"/>
</dbReference>
<evidence type="ECO:0000313" key="4">
    <source>
        <dbReference type="Proteomes" id="UP000650224"/>
    </source>
</evidence>
<dbReference type="Proteomes" id="UP000650224">
    <property type="component" value="Unassembled WGS sequence"/>
</dbReference>
<feature type="transmembrane region" description="Helical" evidence="1">
    <location>
        <begin position="59"/>
        <end position="82"/>
    </location>
</feature>
<evidence type="ECO:0000256" key="1">
    <source>
        <dbReference type="SAM" id="Phobius"/>
    </source>
</evidence>
<keyword evidence="1" id="KW-0472">Membrane</keyword>
<gene>
    <name evidence="3" type="ORF">H9627_08345</name>
</gene>
<dbReference type="GO" id="GO:0004190">
    <property type="term" value="F:aspartic-type endopeptidase activity"/>
    <property type="evidence" value="ECO:0007669"/>
    <property type="project" value="InterPro"/>
</dbReference>
<dbReference type="AlphaFoldDB" id="A0A8I0HJM2"/>
<sequence>MVLFVMCVVFVVWVGVLAVGDLRTRRLPDVLTLPGALVITGWAVVVEPWLLLGGVGWFLLYLVTAGVVGGIGGGDIKFALGLGTVAAVGSVEGWVLAVVGSSLLTLMLSGVMTSGLVAGGGDRTGQVPHGPGMGLATCLAVWVTMPW</sequence>
<evidence type="ECO:0000313" key="3">
    <source>
        <dbReference type="EMBL" id="MBD8030325.1"/>
    </source>
</evidence>
<protein>
    <submittedName>
        <fullName evidence="3">Prepilin peptidase</fullName>
    </submittedName>
</protein>
<dbReference type="Pfam" id="PF01478">
    <property type="entry name" value="Peptidase_A24"/>
    <property type="match status" value="1"/>
</dbReference>
<name>A0A8I0HJM2_9CORY</name>
<keyword evidence="4" id="KW-1185">Reference proteome</keyword>
<dbReference type="RefSeq" id="WP_191733552.1">
    <property type="nucleotide sequence ID" value="NZ_JACSPR010000005.1"/>
</dbReference>